<evidence type="ECO:0000313" key="2">
    <source>
        <dbReference type="Proteomes" id="UP000286045"/>
    </source>
</evidence>
<dbReference type="InterPro" id="IPR008928">
    <property type="entry name" value="6-hairpin_glycosidase_sf"/>
</dbReference>
<dbReference type="SUPFAM" id="SSF48208">
    <property type="entry name" value="Six-hairpin glycosidases"/>
    <property type="match status" value="1"/>
</dbReference>
<sequence length="144" mass="15660">IPDMWAPNSTTVTDHPAMSGIFGLLPPPSSGPALNMTVVKNTADKIRELWTWDDCWGWDFPMLAMNVLRLGDVDQAISYLLDPLFSFDDAGYPEGGSRVPTPYFPGSSSFLLAIAMMAGGWDGEPGPHFPEEWNVAVEGFVPGL</sequence>
<dbReference type="GO" id="GO:0005975">
    <property type="term" value="P:carbohydrate metabolic process"/>
    <property type="evidence" value="ECO:0007669"/>
    <property type="project" value="InterPro"/>
</dbReference>
<organism evidence="1 2">
    <name type="scientific">Xylaria grammica</name>
    <dbReference type="NCBI Taxonomy" id="363999"/>
    <lineage>
        <taxon>Eukaryota</taxon>
        <taxon>Fungi</taxon>
        <taxon>Dikarya</taxon>
        <taxon>Ascomycota</taxon>
        <taxon>Pezizomycotina</taxon>
        <taxon>Sordariomycetes</taxon>
        <taxon>Xylariomycetidae</taxon>
        <taxon>Xylariales</taxon>
        <taxon>Xylariaceae</taxon>
        <taxon>Xylaria</taxon>
    </lineage>
</organism>
<gene>
    <name evidence="1" type="ORF">EKO27_g11018</name>
</gene>
<proteinExistence type="predicted"/>
<protein>
    <submittedName>
        <fullName evidence="1">Uncharacterized protein</fullName>
    </submittedName>
</protein>
<dbReference type="EMBL" id="RYZI01000637">
    <property type="protein sequence ID" value="RWA04081.1"/>
    <property type="molecule type" value="Genomic_DNA"/>
</dbReference>
<dbReference type="AlphaFoldDB" id="A0A439CPL4"/>
<evidence type="ECO:0000313" key="1">
    <source>
        <dbReference type="EMBL" id="RWA04081.1"/>
    </source>
</evidence>
<dbReference type="Proteomes" id="UP000286045">
    <property type="component" value="Unassembled WGS sequence"/>
</dbReference>
<keyword evidence="2" id="KW-1185">Reference proteome</keyword>
<comment type="caution">
    <text evidence="1">The sequence shown here is derived from an EMBL/GenBank/DDBJ whole genome shotgun (WGS) entry which is preliminary data.</text>
</comment>
<name>A0A439CPL4_9PEZI</name>
<feature type="non-terminal residue" evidence="1">
    <location>
        <position position="1"/>
    </location>
</feature>
<accession>A0A439CPL4</accession>
<reference evidence="1 2" key="1">
    <citation type="submission" date="2018-12" db="EMBL/GenBank/DDBJ databases">
        <title>Draft genome sequence of Xylaria grammica IHI A82.</title>
        <authorList>
            <person name="Buettner E."/>
            <person name="Kellner H."/>
        </authorList>
    </citation>
    <scope>NUCLEOTIDE SEQUENCE [LARGE SCALE GENOMIC DNA]</scope>
    <source>
        <strain evidence="1 2">IHI A82</strain>
    </source>
</reference>
<dbReference type="STRING" id="363999.A0A439CPL4"/>